<keyword evidence="3" id="KW-0255">Endonuclease</keyword>
<evidence type="ECO:0000313" key="4">
    <source>
        <dbReference type="Proteomes" id="UP001244011"/>
    </source>
</evidence>
<dbReference type="Gene3D" id="3.60.10.10">
    <property type="entry name" value="Endonuclease/exonuclease/phosphatase"/>
    <property type="match status" value="1"/>
</dbReference>
<keyword evidence="3" id="KW-0378">Hydrolase</keyword>
<keyword evidence="3" id="KW-0540">Nuclease</keyword>
<organism evidence="3 4">
    <name type="scientific">Phialemonium atrogriseum</name>
    <dbReference type="NCBI Taxonomy" id="1093897"/>
    <lineage>
        <taxon>Eukaryota</taxon>
        <taxon>Fungi</taxon>
        <taxon>Dikarya</taxon>
        <taxon>Ascomycota</taxon>
        <taxon>Pezizomycotina</taxon>
        <taxon>Sordariomycetes</taxon>
        <taxon>Sordariomycetidae</taxon>
        <taxon>Cephalothecales</taxon>
        <taxon>Cephalothecaceae</taxon>
        <taxon>Phialemonium</taxon>
    </lineage>
</organism>
<dbReference type="AlphaFoldDB" id="A0AAJ0BWR8"/>
<dbReference type="PANTHER" id="PTHR41349:SF1">
    <property type="entry name" value="PROTEIN CBG08683"/>
    <property type="match status" value="1"/>
</dbReference>
<dbReference type="Pfam" id="PF03372">
    <property type="entry name" value="Exo_endo_phos"/>
    <property type="match status" value="1"/>
</dbReference>
<evidence type="ECO:0000259" key="2">
    <source>
        <dbReference type="Pfam" id="PF03372"/>
    </source>
</evidence>
<dbReference type="GO" id="GO:0004519">
    <property type="term" value="F:endonuclease activity"/>
    <property type="evidence" value="ECO:0007669"/>
    <property type="project" value="UniProtKB-KW"/>
</dbReference>
<gene>
    <name evidence="3" type="ORF">QBC33DRAFT_621177</name>
</gene>
<dbReference type="GeneID" id="85315974"/>
<sequence length="519" mass="55935">MRLQSLIPAGLAGLLLGLGAVPLAGATVSSRQLSGSFSLIEDEPLFTFKYSTPDPNPTNWVGLYNSFGGGPEHEQYVEPSLVWKYAPDSAGTVHLPVSALQPGSYKVFFLAKDGYKWLAEPIEVFLRDSGPISFIVDNATLHNARQGDPFEARISGLLSGGDGDPALKFAKVNLGGDGDEWVEVHADGTISGTPGPSAKRTRVSIEATTGPDGSTARLDVIIPVRPSGRPLVRRLSVLTYNLWHGGTQVDDHHRKQVRFLLDSGADVVGLQESTGGHATRLARALGWHAWQGDDVGIISRYPIVAEHRQGGYGGAVRVALDGDTSQINLWNVHLGYTPYGPYDFCFDNMTAERVLDREAVSGRTPQIVATMAAMRDQLAGSDDVPVLLLGDFNAPSHLDWTEALRGKNCGKADIPWPTSTEPTEAGMVDSFRAAHPDPAAEPGITWSPIYLDNGGRPEPLDRIDFIYYSGSLSVLGSEALVVGDPAPMPNHWGNEWTSDHAAVRTIFHVGPCVPRPRRV</sequence>
<feature type="signal peptide" evidence="1">
    <location>
        <begin position="1"/>
        <end position="26"/>
    </location>
</feature>
<dbReference type="PANTHER" id="PTHR41349">
    <property type="match status" value="1"/>
</dbReference>
<dbReference type="RefSeq" id="XP_060281590.1">
    <property type="nucleotide sequence ID" value="XM_060432787.1"/>
</dbReference>
<dbReference type="Proteomes" id="UP001244011">
    <property type="component" value="Unassembled WGS sequence"/>
</dbReference>
<dbReference type="InterPro" id="IPR005135">
    <property type="entry name" value="Endo/exonuclease/phosphatase"/>
</dbReference>
<feature type="domain" description="Endonuclease/exonuclease/phosphatase" evidence="2">
    <location>
        <begin position="238"/>
        <end position="500"/>
    </location>
</feature>
<dbReference type="EMBL" id="MU839015">
    <property type="protein sequence ID" value="KAK1765377.1"/>
    <property type="molecule type" value="Genomic_DNA"/>
</dbReference>
<dbReference type="InterPro" id="IPR036691">
    <property type="entry name" value="Endo/exonu/phosph_ase_sf"/>
</dbReference>
<keyword evidence="1" id="KW-0732">Signal</keyword>
<name>A0AAJ0BWR8_9PEZI</name>
<feature type="chain" id="PRO_5042470505" evidence="1">
    <location>
        <begin position="27"/>
        <end position="519"/>
    </location>
</feature>
<dbReference type="SUPFAM" id="SSF56219">
    <property type="entry name" value="DNase I-like"/>
    <property type="match status" value="1"/>
</dbReference>
<accession>A0AAJ0BWR8</accession>
<protein>
    <submittedName>
        <fullName evidence="3">Endonuclease/exonuclease/phosphatase</fullName>
    </submittedName>
</protein>
<comment type="caution">
    <text evidence="3">The sequence shown here is derived from an EMBL/GenBank/DDBJ whole genome shotgun (WGS) entry which is preliminary data.</text>
</comment>
<evidence type="ECO:0000256" key="1">
    <source>
        <dbReference type="SAM" id="SignalP"/>
    </source>
</evidence>
<evidence type="ECO:0000313" key="3">
    <source>
        <dbReference type="EMBL" id="KAK1765377.1"/>
    </source>
</evidence>
<proteinExistence type="predicted"/>
<keyword evidence="4" id="KW-1185">Reference proteome</keyword>
<reference evidence="3" key="1">
    <citation type="submission" date="2023-06" db="EMBL/GenBank/DDBJ databases">
        <title>Genome-scale phylogeny and comparative genomics of the fungal order Sordariales.</title>
        <authorList>
            <consortium name="Lawrence Berkeley National Laboratory"/>
            <person name="Hensen N."/>
            <person name="Bonometti L."/>
            <person name="Westerberg I."/>
            <person name="Brannstrom I.O."/>
            <person name="Guillou S."/>
            <person name="Cros-Aarteil S."/>
            <person name="Calhoun S."/>
            <person name="Haridas S."/>
            <person name="Kuo A."/>
            <person name="Mondo S."/>
            <person name="Pangilinan J."/>
            <person name="Riley R."/>
            <person name="Labutti K."/>
            <person name="Andreopoulos B."/>
            <person name="Lipzen A."/>
            <person name="Chen C."/>
            <person name="Yanf M."/>
            <person name="Daum C."/>
            <person name="Ng V."/>
            <person name="Clum A."/>
            <person name="Steindorff A."/>
            <person name="Ohm R."/>
            <person name="Martin F."/>
            <person name="Silar P."/>
            <person name="Natvig D."/>
            <person name="Lalanne C."/>
            <person name="Gautier V."/>
            <person name="Ament-Velasquez S.L."/>
            <person name="Kruys A."/>
            <person name="Hutchinson M.I."/>
            <person name="Powell A.J."/>
            <person name="Barry K."/>
            <person name="Miller A.N."/>
            <person name="Grigoriev I.V."/>
            <person name="Debuchy R."/>
            <person name="Gladieux P."/>
            <person name="Thoren M.H."/>
            <person name="Johannesson H."/>
        </authorList>
    </citation>
    <scope>NUCLEOTIDE SEQUENCE</scope>
    <source>
        <strain evidence="3">8032-3</strain>
    </source>
</reference>